<name>A0A1E3VFV6_9HYPH</name>
<protein>
    <submittedName>
        <fullName evidence="4">Nodulation protein NodF</fullName>
    </submittedName>
</protein>
<dbReference type="InterPro" id="IPR009081">
    <property type="entry name" value="PP-bd_ACP"/>
</dbReference>
<organism evidence="4 5">
    <name type="scientific">Sinorhizobium alkalisoli</name>
    <dbReference type="NCBI Taxonomy" id="1752398"/>
    <lineage>
        <taxon>Bacteria</taxon>
        <taxon>Pseudomonadati</taxon>
        <taxon>Pseudomonadota</taxon>
        <taxon>Alphaproteobacteria</taxon>
        <taxon>Hyphomicrobiales</taxon>
        <taxon>Rhizobiaceae</taxon>
        <taxon>Sinorhizobium/Ensifer group</taxon>
        <taxon>Sinorhizobium</taxon>
    </lineage>
</organism>
<keyword evidence="5" id="KW-1185">Reference proteome</keyword>
<dbReference type="PROSITE" id="PS50075">
    <property type="entry name" value="CARRIER"/>
    <property type="match status" value="1"/>
</dbReference>
<dbReference type="RefSeq" id="WP_069457975.1">
    <property type="nucleotide sequence ID" value="NZ_CP034911.1"/>
</dbReference>
<evidence type="ECO:0000313" key="4">
    <source>
        <dbReference type="EMBL" id="ODR91756.1"/>
    </source>
</evidence>
<evidence type="ECO:0000259" key="3">
    <source>
        <dbReference type="PROSITE" id="PS50075"/>
    </source>
</evidence>
<dbReference type="EMBL" id="LYBW01000054">
    <property type="protein sequence ID" value="ODR91756.1"/>
    <property type="molecule type" value="Genomic_DNA"/>
</dbReference>
<proteinExistence type="predicted"/>
<feature type="domain" description="Carrier" evidence="3">
    <location>
        <begin position="4"/>
        <end position="89"/>
    </location>
</feature>
<evidence type="ECO:0000256" key="2">
    <source>
        <dbReference type="ARBA" id="ARBA00022553"/>
    </source>
</evidence>
<dbReference type="Gene3D" id="1.10.1200.10">
    <property type="entry name" value="ACP-like"/>
    <property type="match status" value="1"/>
</dbReference>
<comment type="caution">
    <text evidence="4">The sequence shown here is derived from an EMBL/GenBank/DDBJ whole genome shotgun (WGS) entry which is preliminary data.</text>
</comment>
<evidence type="ECO:0000256" key="1">
    <source>
        <dbReference type="ARBA" id="ARBA00022450"/>
    </source>
</evidence>
<dbReference type="InterPro" id="IPR036736">
    <property type="entry name" value="ACP-like_sf"/>
</dbReference>
<dbReference type="OrthoDB" id="9806381at2"/>
<dbReference type="Pfam" id="PF00550">
    <property type="entry name" value="PP-binding"/>
    <property type="match status" value="1"/>
</dbReference>
<evidence type="ECO:0000313" key="5">
    <source>
        <dbReference type="Proteomes" id="UP000094342"/>
    </source>
</evidence>
<dbReference type="InterPro" id="IPR006162">
    <property type="entry name" value="Ppantetheine_attach_site"/>
</dbReference>
<dbReference type="AlphaFoldDB" id="A0A1E3VFV6"/>
<gene>
    <name evidence="4" type="ORF">A8M32_08520</name>
</gene>
<keyword evidence="2" id="KW-0597">Phosphoprotein</keyword>
<dbReference type="Proteomes" id="UP000094342">
    <property type="component" value="Unassembled WGS sequence"/>
</dbReference>
<sequence length="93" mass="10058">MSDQLAREVIATINNRALAERDESTTATPSAELTMATELTSLGLDSLAFADILWDLEQAHNIKIEMNTADAWSNLQTVGDVVVAVRSLLAKEA</sequence>
<keyword evidence="1" id="KW-0596">Phosphopantetheine</keyword>
<dbReference type="PROSITE" id="PS00012">
    <property type="entry name" value="PHOSPHOPANTETHEINE"/>
    <property type="match status" value="1"/>
</dbReference>
<dbReference type="SUPFAM" id="SSF47336">
    <property type="entry name" value="ACP-like"/>
    <property type="match status" value="1"/>
</dbReference>
<dbReference type="STRING" id="1752398.A8M32_08520"/>
<reference evidence="5" key="1">
    <citation type="submission" date="2016-05" db="EMBL/GenBank/DDBJ databases">
        <authorList>
            <person name="Li Y."/>
        </authorList>
    </citation>
    <scope>NUCLEOTIDE SEQUENCE [LARGE SCALE GENOMIC DNA]</scope>
    <source>
        <strain evidence="5">YIC4027</strain>
    </source>
</reference>
<accession>A0A1E3VFV6</accession>